<reference evidence="1" key="1">
    <citation type="submission" date="2022-03" db="EMBL/GenBank/DDBJ databases">
        <authorList>
            <person name="Martin C."/>
        </authorList>
    </citation>
    <scope>NUCLEOTIDE SEQUENCE</scope>
</reference>
<evidence type="ECO:0000313" key="2">
    <source>
        <dbReference type="Proteomes" id="UP000749559"/>
    </source>
</evidence>
<sequence>MFWRTKYLKFYLGSLFIMLCIYLLFVALILLKHKVQQWQDEVSSHLEYCDSCLNHGHKINIDTNGELELSQKLENIPRNKDLIKHIGKDFKMVTDYDFLPDDNHDTVGRNINIVEEVNEEETREEKKMNDNAEDAPSEMDTEQEKYIVYLCVKPCGGWGDRMMGIFTTYIMSRIFQRKFIIAQHHPCDLKSVLLPNTLNWTWPASLQTYMDVLNPAGYNNLYIKYFSILDNNKDFPVNEIMNQREDLNMLYNQHLWVFRTNNAFPWAFSNNPTYNGSITAMGYNESTFSLRNMFRDVYNALFILTPALESRYNSFMQECKNSRLVCTQVRTGQNPSMPDDVELAAVDIRAIWQFIHTKLHPQNDRLFVTTDSEEVRQNASNEFGNVIIDTVGNITHVDRYGSNCNGMEKVALDFHILSQCDLLLVSRSNFGGLAAMLRHTREDLYILYENNIYDATDSETEKKLCEDNRDMKTKTLFCDQEYIFNSF</sequence>
<dbReference type="AlphaFoldDB" id="A0A8J1TZ52"/>
<keyword evidence="2" id="KW-1185">Reference proteome</keyword>
<name>A0A8J1TZ52_OWEFU</name>
<accession>A0A8J1TZ52</accession>
<gene>
    <name evidence="1" type="ORF">OFUS_LOCUS21127</name>
</gene>
<comment type="caution">
    <text evidence="1">The sequence shown here is derived from an EMBL/GenBank/DDBJ whole genome shotgun (WGS) entry which is preliminary data.</text>
</comment>
<dbReference type="OrthoDB" id="428346at2759"/>
<dbReference type="Proteomes" id="UP000749559">
    <property type="component" value="Unassembled WGS sequence"/>
</dbReference>
<dbReference type="EMBL" id="CAIIXF020000010">
    <property type="protein sequence ID" value="CAH1796750.1"/>
    <property type="molecule type" value="Genomic_DNA"/>
</dbReference>
<protein>
    <submittedName>
        <fullName evidence="1">Uncharacterized protein</fullName>
    </submittedName>
</protein>
<proteinExistence type="predicted"/>
<organism evidence="1 2">
    <name type="scientific">Owenia fusiformis</name>
    <name type="common">Polychaete worm</name>
    <dbReference type="NCBI Taxonomy" id="6347"/>
    <lineage>
        <taxon>Eukaryota</taxon>
        <taxon>Metazoa</taxon>
        <taxon>Spiralia</taxon>
        <taxon>Lophotrochozoa</taxon>
        <taxon>Annelida</taxon>
        <taxon>Polychaeta</taxon>
        <taxon>Sedentaria</taxon>
        <taxon>Canalipalpata</taxon>
        <taxon>Sabellida</taxon>
        <taxon>Oweniida</taxon>
        <taxon>Oweniidae</taxon>
        <taxon>Owenia</taxon>
    </lineage>
</organism>
<dbReference type="Gene3D" id="3.40.50.11350">
    <property type="match status" value="1"/>
</dbReference>
<evidence type="ECO:0000313" key="1">
    <source>
        <dbReference type="EMBL" id="CAH1796750.1"/>
    </source>
</evidence>